<dbReference type="AlphaFoldDB" id="A0AAV5JIQ5"/>
<reference evidence="2 3" key="1">
    <citation type="journal article" date="2021" name="Commun. Biol.">
        <title>The genome of Shorea leprosula (Dipterocarpaceae) highlights the ecological relevance of drought in aseasonal tropical rainforests.</title>
        <authorList>
            <person name="Ng K.K.S."/>
            <person name="Kobayashi M.J."/>
            <person name="Fawcett J.A."/>
            <person name="Hatakeyama M."/>
            <person name="Paape T."/>
            <person name="Ng C.H."/>
            <person name="Ang C.C."/>
            <person name="Tnah L.H."/>
            <person name="Lee C.T."/>
            <person name="Nishiyama T."/>
            <person name="Sese J."/>
            <person name="O'Brien M.J."/>
            <person name="Copetti D."/>
            <person name="Mohd Noor M.I."/>
            <person name="Ong R.C."/>
            <person name="Putra M."/>
            <person name="Sireger I.Z."/>
            <person name="Indrioko S."/>
            <person name="Kosugi Y."/>
            <person name="Izuno A."/>
            <person name="Isagi Y."/>
            <person name="Lee S.L."/>
            <person name="Shimizu K.K."/>
        </authorList>
    </citation>
    <scope>NUCLEOTIDE SEQUENCE [LARGE SCALE GENOMIC DNA]</scope>
    <source>
        <strain evidence="2">214</strain>
    </source>
</reference>
<accession>A0AAV5JIQ5</accession>
<proteinExistence type="predicted"/>
<keyword evidence="3" id="KW-1185">Reference proteome</keyword>
<evidence type="ECO:0000313" key="2">
    <source>
        <dbReference type="EMBL" id="GKV10695.1"/>
    </source>
</evidence>
<feature type="region of interest" description="Disordered" evidence="1">
    <location>
        <begin position="128"/>
        <end position="162"/>
    </location>
</feature>
<comment type="caution">
    <text evidence="2">The sequence shown here is derived from an EMBL/GenBank/DDBJ whole genome shotgun (WGS) entry which is preliminary data.</text>
</comment>
<dbReference type="EMBL" id="BPVZ01000032">
    <property type="protein sequence ID" value="GKV10695.1"/>
    <property type="molecule type" value="Genomic_DNA"/>
</dbReference>
<feature type="compositionally biased region" description="Polar residues" evidence="1">
    <location>
        <begin position="135"/>
        <end position="147"/>
    </location>
</feature>
<protein>
    <recommendedName>
        <fullName evidence="4">BZIP domain-containing protein</fullName>
    </recommendedName>
</protein>
<gene>
    <name evidence="2" type="ORF">SLEP1_g22023</name>
</gene>
<evidence type="ECO:0000313" key="3">
    <source>
        <dbReference type="Proteomes" id="UP001054252"/>
    </source>
</evidence>
<evidence type="ECO:0008006" key="4">
    <source>
        <dbReference type="Google" id="ProtNLM"/>
    </source>
</evidence>
<dbReference type="Proteomes" id="UP001054252">
    <property type="component" value="Unassembled WGS sequence"/>
</dbReference>
<sequence>MNNVGVQGTSLIKSDPESHNDLIARRMKNRERQRRYRARKRLEADQKSHVLNQSTIQQVSLPENGILNSGMKRVHCKRDWKKDARRANMCRGQEDTPNVTAQPAITVTSESQVQCPPSAIKADVMLEREPHSENSHSQGMCETTNTKLGRRDWKAEARKKKS</sequence>
<name>A0AAV5JIQ5_9ROSI</name>
<organism evidence="2 3">
    <name type="scientific">Rubroshorea leprosula</name>
    <dbReference type="NCBI Taxonomy" id="152421"/>
    <lineage>
        <taxon>Eukaryota</taxon>
        <taxon>Viridiplantae</taxon>
        <taxon>Streptophyta</taxon>
        <taxon>Embryophyta</taxon>
        <taxon>Tracheophyta</taxon>
        <taxon>Spermatophyta</taxon>
        <taxon>Magnoliopsida</taxon>
        <taxon>eudicotyledons</taxon>
        <taxon>Gunneridae</taxon>
        <taxon>Pentapetalae</taxon>
        <taxon>rosids</taxon>
        <taxon>malvids</taxon>
        <taxon>Malvales</taxon>
        <taxon>Dipterocarpaceae</taxon>
        <taxon>Rubroshorea</taxon>
    </lineage>
</organism>
<evidence type="ECO:0000256" key="1">
    <source>
        <dbReference type="SAM" id="MobiDB-lite"/>
    </source>
</evidence>